<feature type="compositionally biased region" description="Basic and acidic residues" evidence="4">
    <location>
        <begin position="272"/>
        <end position="284"/>
    </location>
</feature>
<dbReference type="InterPro" id="IPR018060">
    <property type="entry name" value="HTH_AraC"/>
</dbReference>
<dbReference type="InterPro" id="IPR009057">
    <property type="entry name" value="Homeodomain-like_sf"/>
</dbReference>
<accession>A0A068NXY4</accession>
<evidence type="ECO:0000313" key="7">
    <source>
        <dbReference type="Proteomes" id="UP000027982"/>
    </source>
</evidence>
<dbReference type="OrthoDB" id="198203at2"/>
<evidence type="ECO:0000256" key="4">
    <source>
        <dbReference type="SAM" id="MobiDB-lite"/>
    </source>
</evidence>
<evidence type="ECO:0000313" key="6">
    <source>
        <dbReference type="EMBL" id="AIE86514.1"/>
    </source>
</evidence>
<reference evidence="6 7" key="1">
    <citation type="journal article" date="2014" name="PLoS ONE">
        <title>The first complete genome sequence of the class fimbriimonadia in the phylum armatimonadetes.</title>
        <authorList>
            <person name="Hu Z.Y."/>
            <person name="Wang Y.Z."/>
            <person name="Im W.T."/>
            <person name="Wang S.Y."/>
            <person name="Zhao G.P."/>
            <person name="Zheng H.J."/>
            <person name="Quan Z.X."/>
        </authorList>
    </citation>
    <scope>NUCLEOTIDE SEQUENCE [LARGE SCALE GENOMIC DNA]</scope>
    <source>
        <strain evidence="6">Gsoil 348</strain>
    </source>
</reference>
<sequence length="293" mass="33382">MDRYHRIDLGSPPQVRRLGFMHFEEGERRWQIPADQWHLMMPDHGGVVQFGRLLLPFEGGSVLLLPPRAVVRLSFDDPSLSGHWFCLFSPTEDAPFPVAIATSSNLGLEYHWWRDRFTYLSAWSHITESHRTPHVWSLLWRVARPIEEIRLNPYVKMAETLMRERMSTSIRIDELCEEMQVSQSHLNRLFLDEHGVGPKRFLLDLRVSRAVSLLRSTTKPVKEIAAMVGIPDIQQFNKTMRTSVGLSPTAIRYNAAAPADFTAATPELGLAPEKRPAYGDRSMLKDASPSSPA</sequence>
<feature type="domain" description="HTH araC/xylS-type" evidence="5">
    <location>
        <begin position="156"/>
        <end position="254"/>
    </location>
</feature>
<dbReference type="InterPro" id="IPR050204">
    <property type="entry name" value="AraC_XylS_family_regulators"/>
</dbReference>
<dbReference type="SUPFAM" id="SSF46689">
    <property type="entry name" value="Homeodomain-like"/>
    <property type="match status" value="2"/>
</dbReference>
<evidence type="ECO:0000259" key="5">
    <source>
        <dbReference type="PROSITE" id="PS01124"/>
    </source>
</evidence>
<keyword evidence="2" id="KW-0238">DNA-binding</keyword>
<dbReference type="Pfam" id="PF12833">
    <property type="entry name" value="HTH_18"/>
    <property type="match status" value="1"/>
</dbReference>
<dbReference type="PROSITE" id="PS01124">
    <property type="entry name" value="HTH_ARAC_FAMILY_2"/>
    <property type="match status" value="1"/>
</dbReference>
<proteinExistence type="predicted"/>
<gene>
    <name evidence="6" type="ORF">OP10G_3146</name>
</gene>
<dbReference type="SMART" id="SM00342">
    <property type="entry name" value="HTH_ARAC"/>
    <property type="match status" value="1"/>
</dbReference>
<protein>
    <submittedName>
        <fullName evidence="6">Transcriptional regulator, AraC family</fullName>
    </submittedName>
</protein>
<dbReference type="Gene3D" id="1.10.10.60">
    <property type="entry name" value="Homeodomain-like"/>
    <property type="match status" value="1"/>
</dbReference>
<dbReference type="EMBL" id="CP007139">
    <property type="protein sequence ID" value="AIE86514.1"/>
    <property type="molecule type" value="Genomic_DNA"/>
</dbReference>
<evidence type="ECO:0000256" key="2">
    <source>
        <dbReference type="ARBA" id="ARBA00023125"/>
    </source>
</evidence>
<evidence type="ECO:0000256" key="3">
    <source>
        <dbReference type="ARBA" id="ARBA00023163"/>
    </source>
</evidence>
<dbReference type="GO" id="GO:0003700">
    <property type="term" value="F:DNA-binding transcription factor activity"/>
    <property type="evidence" value="ECO:0007669"/>
    <property type="project" value="InterPro"/>
</dbReference>
<dbReference type="AlphaFoldDB" id="A0A068NXY4"/>
<dbReference type="GO" id="GO:0043565">
    <property type="term" value="F:sequence-specific DNA binding"/>
    <property type="evidence" value="ECO:0007669"/>
    <property type="project" value="InterPro"/>
</dbReference>
<dbReference type="Proteomes" id="UP000027982">
    <property type="component" value="Chromosome"/>
</dbReference>
<evidence type="ECO:0000256" key="1">
    <source>
        <dbReference type="ARBA" id="ARBA00023015"/>
    </source>
</evidence>
<dbReference type="STRING" id="661478.OP10G_3146"/>
<dbReference type="HOGENOM" id="CLU_1060831_0_0_0"/>
<name>A0A068NXY4_FIMGI</name>
<keyword evidence="1" id="KW-0805">Transcription regulation</keyword>
<keyword evidence="7" id="KW-1185">Reference proteome</keyword>
<keyword evidence="3" id="KW-0804">Transcription</keyword>
<dbReference type="eggNOG" id="COG2207">
    <property type="taxonomic scope" value="Bacteria"/>
</dbReference>
<dbReference type="KEGG" id="fgi:OP10G_3146"/>
<dbReference type="PANTHER" id="PTHR46796">
    <property type="entry name" value="HTH-TYPE TRANSCRIPTIONAL ACTIVATOR RHAS-RELATED"/>
    <property type="match status" value="1"/>
</dbReference>
<dbReference type="RefSeq" id="WP_025229527.1">
    <property type="nucleotide sequence ID" value="NZ_CP007139.1"/>
</dbReference>
<organism evidence="6 7">
    <name type="scientific">Fimbriimonas ginsengisoli Gsoil 348</name>
    <dbReference type="NCBI Taxonomy" id="661478"/>
    <lineage>
        <taxon>Bacteria</taxon>
        <taxon>Bacillati</taxon>
        <taxon>Armatimonadota</taxon>
        <taxon>Fimbriimonadia</taxon>
        <taxon>Fimbriimonadales</taxon>
        <taxon>Fimbriimonadaceae</taxon>
        <taxon>Fimbriimonas</taxon>
    </lineage>
</organism>
<feature type="region of interest" description="Disordered" evidence="4">
    <location>
        <begin position="264"/>
        <end position="293"/>
    </location>
</feature>